<evidence type="ECO:0000256" key="3">
    <source>
        <dbReference type="SAM" id="SignalP"/>
    </source>
</evidence>
<feature type="transmembrane region" description="Helical" evidence="2">
    <location>
        <begin position="142"/>
        <end position="166"/>
    </location>
</feature>
<keyword evidence="3" id="KW-0732">Signal</keyword>
<keyword evidence="2" id="KW-0472">Membrane</keyword>
<evidence type="ECO:0000313" key="4">
    <source>
        <dbReference type="Proteomes" id="UP000887566"/>
    </source>
</evidence>
<feature type="signal peptide" evidence="3">
    <location>
        <begin position="1"/>
        <end position="19"/>
    </location>
</feature>
<feature type="chain" id="PRO_5037747959" evidence="3">
    <location>
        <begin position="20"/>
        <end position="894"/>
    </location>
</feature>
<keyword evidence="2" id="KW-1133">Transmembrane helix</keyword>
<dbReference type="AlphaFoldDB" id="A0A914WDD5"/>
<organism evidence="4 5">
    <name type="scientific">Plectus sambesii</name>
    <dbReference type="NCBI Taxonomy" id="2011161"/>
    <lineage>
        <taxon>Eukaryota</taxon>
        <taxon>Metazoa</taxon>
        <taxon>Ecdysozoa</taxon>
        <taxon>Nematoda</taxon>
        <taxon>Chromadorea</taxon>
        <taxon>Plectida</taxon>
        <taxon>Plectina</taxon>
        <taxon>Plectoidea</taxon>
        <taxon>Plectidae</taxon>
        <taxon>Plectus</taxon>
    </lineage>
</organism>
<feature type="coiled-coil region" evidence="1">
    <location>
        <begin position="186"/>
        <end position="213"/>
    </location>
</feature>
<keyword evidence="1" id="KW-0175">Coiled coil</keyword>
<evidence type="ECO:0000313" key="5">
    <source>
        <dbReference type="WBParaSite" id="PSAMB.scaffold37size103856.g902.t1"/>
    </source>
</evidence>
<keyword evidence="4" id="KW-1185">Reference proteome</keyword>
<proteinExistence type="predicted"/>
<dbReference type="Proteomes" id="UP000887566">
    <property type="component" value="Unplaced"/>
</dbReference>
<accession>A0A914WDD5</accession>
<evidence type="ECO:0000256" key="1">
    <source>
        <dbReference type="SAM" id="Coils"/>
    </source>
</evidence>
<evidence type="ECO:0000256" key="2">
    <source>
        <dbReference type="SAM" id="Phobius"/>
    </source>
</evidence>
<reference evidence="5" key="1">
    <citation type="submission" date="2022-11" db="UniProtKB">
        <authorList>
            <consortium name="WormBaseParasite"/>
        </authorList>
    </citation>
    <scope>IDENTIFICATION</scope>
</reference>
<name>A0A914WDD5_9BILA</name>
<sequence length="894" mass="101579">MEVLKVVILLAVTVIECSGSRSLPEYRKFGEELLGKEIAEYLNNNSIAYALQGFVINTPPQRRCFEHKIDIAQSLQNVKEILLADGKDLEEEYEGMVDSAMLKAGARYVQEMLGICNTSTAMHEGLEAEFRRGTAAERNKRVAGALIVAGVGVGIMFLGMVAWQIYQSIEFAETKDDVKILLHADKERNEKVNELFEARLENEKEQRRQLLQYKIDQFVSQALMMMSSAVKEMLLSGVPDVRILSLDDMKMMFQRDMGLALWNQSIYAIELTTMYGLAVVKPVSCEPDAERLAIEICYPVVKTTDMHSLFHVRHRGAFNEDKTIFGYAKVAEYVGVPLNYAMQKKISDVETVDLARCELKFGTVWMCHGFARGGDHSCGVAGLANCTWQLMPVENHGFVDVRVIGDRYLIATTVKEFIRMPTNRSVMDHGKKEQIYSNIFELELFNEVAIIGSEHLLPISAVTNVKADFLTPILDIVREDIYDEKNNTRQQKLVKLTRDVSEATSKFSIASNKLEDDLDSMEDYAKTELKMSASEAVMGLSEDMNDSNDPEHRKKDGLLTFMTKNLLNPFGFFHGAAQNAEYRKNRKRSKALAKRAVAEVEIDVSLSDINNSLSSKLQSLSINESAPEVDSDEDLERQIHDENINLFPGGNQDAVRNVLDGISPYCESQEFLYQNLQGAGQREIGIEEQEEDATLGFINDIDGIVVMSRNLDFYNFEHKKYQLMTKVIPRDVTSMLKKCRKMVFDHENSDDDASRQPVQQLIWSTRLFAECPVHVFYYTVPDDDDLRQMEGGGFSERQPKSIGCHEIIKQAFAGVIYELGVELRDRRRRLAEQNRSAEYIIENAPMCLNDKCWCGSETDLQCDLVSLKWELALEWKKMLMECLNINDLLIYSKE</sequence>
<protein>
    <submittedName>
        <fullName evidence="5">Uncharacterized protein</fullName>
    </submittedName>
</protein>
<keyword evidence="2" id="KW-0812">Transmembrane</keyword>
<dbReference type="WBParaSite" id="PSAMB.scaffold37size103856.g902.t1">
    <property type="protein sequence ID" value="PSAMB.scaffold37size103856.g902.t1"/>
    <property type="gene ID" value="PSAMB.scaffold37size103856.g902"/>
</dbReference>